<evidence type="ECO:0000313" key="2">
    <source>
        <dbReference type="Proteomes" id="UP000184038"/>
    </source>
</evidence>
<gene>
    <name evidence="1" type="ORF">SAMN02746066_04149</name>
</gene>
<dbReference type="RefSeq" id="WP_278277316.1">
    <property type="nucleotide sequence ID" value="NZ_FRCP01000024.1"/>
</dbReference>
<sequence>MYQRSYVSYSNITVLEELENQGFCDYPLAKYGDDWTGMNDD</sequence>
<protein>
    <submittedName>
        <fullName evidence="1">Uncharacterized protein</fullName>
    </submittedName>
</protein>
<evidence type="ECO:0000313" key="1">
    <source>
        <dbReference type="EMBL" id="SHM97165.1"/>
    </source>
</evidence>
<accession>A0A1M7N2F8</accession>
<dbReference type="EMBL" id="FRCP01000024">
    <property type="protein sequence ID" value="SHM97165.1"/>
    <property type="molecule type" value="Genomic_DNA"/>
</dbReference>
<organism evidence="1 2">
    <name type="scientific">Anaerosporobacter mobilis DSM 15930</name>
    <dbReference type="NCBI Taxonomy" id="1120996"/>
    <lineage>
        <taxon>Bacteria</taxon>
        <taxon>Bacillati</taxon>
        <taxon>Bacillota</taxon>
        <taxon>Clostridia</taxon>
        <taxon>Lachnospirales</taxon>
        <taxon>Lachnospiraceae</taxon>
        <taxon>Anaerosporobacter</taxon>
    </lineage>
</organism>
<dbReference type="AlphaFoldDB" id="A0A1M7N2F8"/>
<keyword evidence="2" id="KW-1185">Reference proteome</keyword>
<dbReference type="STRING" id="1120996.SAMN02746066_04149"/>
<dbReference type="Proteomes" id="UP000184038">
    <property type="component" value="Unassembled WGS sequence"/>
</dbReference>
<reference evidence="1 2" key="1">
    <citation type="submission" date="2016-11" db="EMBL/GenBank/DDBJ databases">
        <authorList>
            <person name="Jaros S."/>
            <person name="Januszkiewicz K."/>
            <person name="Wedrychowicz H."/>
        </authorList>
    </citation>
    <scope>NUCLEOTIDE SEQUENCE [LARGE SCALE GENOMIC DNA]</scope>
    <source>
        <strain evidence="1 2">DSM 15930</strain>
    </source>
</reference>
<proteinExistence type="predicted"/>
<name>A0A1M7N2F8_9FIRM</name>